<dbReference type="AlphaFoldDB" id="A0AA88A0Q3"/>
<reference evidence="1" key="1">
    <citation type="submission" date="2023-07" db="EMBL/GenBank/DDBJ databases">
        <title>draft genome sequence of fig (Ficus carica).</title>
        <authorList>
            <person name="Takahashi T."/>
            <person name="Nishimura K."/>
        </authorList>
    </citation>
    <scope>NUCLEOTIDE SEQUENCE</scope>
</reference>
<evidence type="ECO:0000313" key="2">
    <source>
        <dbReference type="Proteomes" id="UP001187192"/>
    </source>
</evidence>
<comment type="caution">
    <text evidence="1">The sequence shown here is derived from an EMBL/GenBank/DDBJ whole genome shotgun (WGS) entry which is preliminary data.</text>
</comment>
<evidence type="ECO:0000313" key="1">
    <source>
        <dbReference type="EMBL" id="GMN35281.1"/>
    </source>
</evidence>
<keyword evidence="2" id="KW-1185">Reference proteome</keyword>
<organism evidence="1 2">
    <name type="scientific">Ficus carica</name>
    <name type="common">Common fig</name>
    <dbReference type="NCBI Taxonomy" id="3494"/>
    <lineage>
        <taxon>Eukaryota</taxon>
        <taxon>Viridiplantae</taxon>
        <taxon>Streptophyta</taxon>
        <taxon>Embryophyta</taxon>
        <taxon>Tracheophyta</taxon>
        <taxon>Spermatophyta</taxon>
        <taxon>Magnoliopsida</taxon>
        <taxon>eudicotyledons</taxon>
        <taxon>Gunneridae</taxon>
        <taxon>Pentapetalae</taxon>
        <taxon>rosids</taxon>
        <taxon>fabids</taxon>
        <taxon>Rosales</taxon>
        <taxon>Moraceae</taxon>
        <taxon>Ficeae</taxon>
        <taxon>Ficus</taxon>
    </lineage>
</organism>
<sequence>MWSSVIKIHSIVSQGNHRDLRCNLVILRCCNFIFSDNDWAGGGNGGCKDLVFKSKKLRGRLVGEVKRESRRSQSRHLCNSCRISTLPAKEKLASVCDRDFTAILAISSRFLRFLSSLFHGSDRAGEGGGYWSQSGNSGDAPMSTSS</sequence>
<protein>
    <submittedName>
        <fullName evidence="1">Uncharacterized protein</fullName>
    </submittedName>
</protein>
<name>A0AA88A0Q3_FICCA</name>
<accession>A0AA88A0Q3</accession>
<proteinExistence type="predicted"/>
<dbReference type="Proteomes" id="UP001187192">
    <property type="component" value="Unassembled WGS sequence"/>
</dbReference>
<dbReference type="EMBL" id="BTGU01000005">
    <property type="protein sequence ID" value="GMN35281.1"/>
    <property type="molecule type" value="Genomic_DNA"/>
</dbReference>
<gene>
    <name evidence="1" type="ORF">TIFTF001_005206</name>
</gene>